<comment type="caution">
    <text evidence="3">The sequence shown here is derived from an EMBL/GenBank/DDBJ whole genome shotgun (WGS) entry which is preliminary data.</text>
</comment>
<keyword evidence="1" id="KW-0175">Coiled coil</keyword>
<proteinExistence type="predicted"/>
<reference evidence="3 4" key="1">
    <citation type="submission" date="2023-04" db="EMBL/GenBank/DDBJ databases">
        <title>Genome of Basidiobolus ranarum AG-B5.</title>
        <authorList>
            <person name="Stajich J.E."/>
            <person name="Carter-House D."/>
            <person name="Gryganskyi A."/>
        </authorList>
    </citation>
    <scope>NUCLEOTIDE SEQUENCE [LARGE SCALE GENOMIC DNA]</scope>
    <source>
        <strain evidence="3 4">AG-B5</strain>
    </source>
</reference>
<accession>A0ABR2WBY4</accession>
<feature type="region of interest" description="Disordered" evidence="2">
    <location>
        <begin position="3706"/>
        <end position="3730"/>
    </location>
</feature>
<dbReference type="EMBL" id="JASJQH010006876">
    <property type="protein sequence ID" value="KAK9729762.1"/>
    <property type="molecule type" value="Genomic_DNA"/>
</dbReference>
<feature type="compositionally biased region" description="Acidic residues" evidence="2">
    <location>
        <begin position="3720"/>
        <end position="3730"/>
    </location>
</feature>
<feature type="compositionally biased region" description="Acidic residues" evidence="2">
    <location>
        <begin position="63"/>
        <end position="77"/>
    </location>
</feature>
<feature type="region of interest" description="Disordered" evidence="2">
    <location>
        <begin position="58"/>
        <end position="83"/>
    </location>
</feature>
<evidence type="ECO:0000256" key="1">
    <source>
        <dbReference type="SAM" id="Coils"/>
    </source>
</evidence>
<protein>
    <submittedName>
        <fullName evidence="3">Uncharacterized protein</fullName>
    </submittedName>
</protein>
<name>A0ABR2WBY4_9FUNG</name>
<sequence>MLSNPNHIRVSNAGKNWRTALFLISQLALSNTILGEEATEDEGTSLLKQKKFLEKKDIQHEVEDSDKDNDDTPEFEGGESHDGQKIIRVTSKTSGGKFLNGRNELSRSFQVVGNNHSNLNRARVSQNSRSFRLISSRPASIIEQVYLTAAPEEQIVLFPDNQLRFLGGIQNWYEGDFGLNRLGLSYGYDQDDSESVEQVVVLPETHQKIENGKAPLSTHKNEEFYQEEFTRIEEKLDHLIEEVALGHKSSSASSYHFGKGSNKELDVLSGKVEELIRTVGGISTQNVAIEELASKTYSNSAKTISEVNTLNEKLERLRRGVSQLSEEQQHSTQEQNIAIVKSSKDITEINARLTDLLRAVGRLSKDGSYTVDSGYTDSGKNNGERDYELQEIRNSIRGLHSAMNLITKEVSNAVSRITKISSKDNESIIHLRKELTQVRNLLESSIEQDSISGKQEMKAISEVLANQNSNFKDLFGRVGRLVESLNTVAQEVHDGNVAEGEHSESIYKEIKGLKGRLNEAFSSLTSLVEKESTLISEHHSNGNYDFNGKNVKIITSEIESLRELIKNITSQQLRVVEDGYGNKKEGATLEYSGIVNLLNRIQKACEELTDGQQKILSKHEHEHNRIPAEFLRDINGITRAIMMLKSVTETLFKEQTELIKSKLAYSDKKWSAFNSKLSKLDKILQSLAEQSRWIQQQSNLIAKMDGNLVNLGKKIEYLIEEQEKLRDFKHTDSGKSNHGVHGKVVISLDNLRNTIQELVESQKILIKQYKNPSTSKEITKDIGSINYRLADISNIVERLVQEQMELTKYYRSDISDKDGISSKSVDSLNSRINQLVEVVELISRQQKILIKGKPVNIDLSSIKGNFEGLNNRLGKLSERVDFIIKQQESIFDRLSKDQSEEYKDLRGILEKLRVSVKGIFNQRKVVYENGEGEGMSGKFEKEISTLEGLTSKIYRVIEKVAVDQRKILNNENGQSQDINKINGKLSQLSDVMALVLKQQKRFLNGGFAIPDYSKDVGKLNEQLRILRDSTVKMIQLQEESLKNSEYSSNGDLGKLGKQLSIIKQTISQLYSGQEKLLGVVAKEETSQKILEDEARLAQRIEQLTYLVNKLAEDQINLLGGFKKGSGKIDLSGLIGRLGKFDEIIKILNTQQSYTLRLLELAPIIQEEAADIKKINGQMQSLRSLLGELSALQKDDLATDKETLQYVKQTSGRLSKIYGNIERMFNSQKEILRYLENGSSVKGIDDVRQMSKKILMLTEATNIVLSEVKSSLSQVEGTTKYIAKNTQQINSKIDQLNSVMEDVSKKQDVLLRQVSQLSKSQDKNFRIVNQRLNTLGKDINQLSIQQKELLEKYGNDVEKLFGITDAKLAELRKSIELMVSEQRKLAYYISESKGIKSKEVLEELSKLDGGMDQLTKFVRGLLEQQNKLLAYTQEDNAMIKEHGKELRMFGDQMNKLYSLVARVLETQKHLITREEVVELFKQQKGDIKGLALELAEISNHIVQLLNQQKTLLEHEKGDSEELNLLRKVLSQVSESVRKVLVQQNVLLQSGWDKVPKELLNDIESLRSQFGELNKAVMQISNRQNYLIQQEGGNTKRILDDIGQVKQNLAGLSQLVEKIAQFQLNIIKRGGLTPEQAQDLKNIKSELRVLDNKVASLVEQQQQLIAVLSKDGQMDNGKIARIAQSLAELRKTAYNLISQQTNILSQKFDEALEQKIPAEIARLNSKLVGLHKEVDHLLGLQKELLVQSRKDSRLIVEKVDNLDAKLGQLGSYIKELSAEQKAILLNNSDLLKQNLGKTDRLTYEVKNLDKKIENLVRIQYELLKRIDGESKLDAKETKRILQGLSGLQSLISQLIVQQEKLISASLTGKVSEPILRKLELLNEKYAQLVEIVSQITTKQNALFQLSRDSNNTEHRLEEQVDEINKRLLGLFDFIKQTFAEQTKVLNTREITALLRDQSQRITNLGVKLSELGNQFDKMVNEQGFIIKQLGEASSNDTKRDRAISQELMTLREVIRKLIESQRSLLGPEIAAKVGEEVSKIISSLNDRMVQLGVVIQNVRKEQTEIVKFLREGGNYKQVEGQLVQLRRQFSQITEWIKKIATEQSQLLRRDEVMSILKEQTGDIRLIKSRLSQFKNDIVRIVEIQGALLRETKTANDGDIARDTELAKRLSELKNLTETIVNIQQVILNSDTYKIIPKEILSQVNEINARLERFGPTIFKLLDQQKYLLELTSVEKRDLDEIRGEVNGISTRVIQLLKEIKQIHEEQRIIISQNQEVKAALDQQLGYIQNINSRLSNFAARTTEFLSQQAKLLEKVLSTQERDEHGLGETLGRVKQLQGVVASILHWQQSLNLPEILGSLPKTLVNTIRELSEKIIHLTDNVANLGQQQHIIVEKQNGEFESIRQGLGALNGRIGQFGDILQEISSVQAKLIHDDRVLALLNHQSNQIQGLGININTIRKEITQLINQQQQLLNQGSGIHQGEIINLKKIGGNISYLTKVVDQLFKQQQLLANSQLLNQFPKRIVNDVEILNKQVQGLGESVKEIRELQAVFLKSQNRNNQITGNLARNVEVISGKFNNLSESVRRILELQQAILNNDKVGPILEKFYGEFRGIDGRLSRLSGLVSHILDSQQTLVNTKQFQTFVHENRIDDRKIFETLSSLRNTLRVLFDQQKDLVRPEMLNAVAKNLHRTIRAVGGQVTGLGAVIERIQEEQKAVLENQGRLNVNFEERVNGLNQQLSTLNESVHRIFAQQGEILRNEQVLKVIAERLSDLEPIKHNLSGVNERLNALLHRQNDITQIVEKAFGQGTEISRQIIGRFAEFSQSAPKELLGQIVGLNRQFEIINSGIGKLFEIQKEILSHEHRGLPNENILNRLYLLTQHFDELSTVAKYIAKKQNDLMNREELLTILRQQSGAIHGVDVRVGQLGERVNSLIGQQRTLLGTIVQKLDKSGYSRDRFDAVLARLAGLEKGIQLVLRKQQNLAALEVEQGNRLDGKIQDSTRFLNEKLTRLTQVVDRLFEEQKALIAIERENTEISKATLDGVERLNNNLVHLDDAVQFLVKEAQQIDAKVTTLLGLPQDVHQVKVRLERLSDSTKRLIEQHARLFEFTKGGVTTLNRQGHALSENMNIRLSEIAKLVNQLIHQQNQLLAVESRNSHKHSQEIESLASKIYKIEEVVEFLLSEQRKLFELNRSEQNEQFTRLDQKLNLFGDALKQLISQQHNLMRLTGLVEKQSIAINNMGGALGNLNGIVARLVSQQQELLVYTKEHDHAELAGLNDRLGELRNTVAKIINQHQVLLRREINDFRSQENKNDREITAHFDQRINQVSSLMVKLVREQDTILSHIKRQTLDNNRIAEAVSRISNQINELAQLTVRLNLEQNSLIERGFTQLSQQNNQGFKRLDNRLDIIGHALGRITGDDANSLINRFELASRQQSRENREIKSRLNQITKVLEKIVTRPELIFPNHARDFVDLKRRIGYLDQVLEKLTTIQTKSTEKLLSLDEEQRQKVDYLLNIIPTLNESIRRLGLLGATDSHRFFEELSTIRETMQQCDNAIISLKETLNLNGFLVGSLVSPDINIESLIKKGVYSKGYALDRSGFKGASKFNQKAFRKSWSNSDSDAYQDGQYDSESGAYGNISDSAYADSGSSYSDTSNKDLHDGYDFHNGYWYPENKDFNRAITSKYTSDEDSASESFNSISESINESLLQAEKTIAKSEPVQTKEEDEDDSGSGY</sequence>
<dbReference type="Proteomes" id="UP001479436">
    <property type="component" value="Unassembled WGS sequence"/>
</dbReference>
<organism evidence="3 4">
    <name type="scientific">Basidiobolus ranarum</name>
    <dbReference type="NCBI Taxonomy" id="34480"/>
    <lineage>
        <taxon>Eukaryota</taxon>
        <taxon>Fungi</taxon>
        <taxon>Fungi incertae sedis</taxon>
        <taxon>Zoopagomycota</taxon>
        <taxon>Entomophthoromycotina</taxon>
        <taxon>Basidiobolomycetes</taxon>
        <taxon>Basidiobolales</taxon>
        <taxon>Basidiobolaceae</taxon>
        <taxon>Basidiobolus</taxon>
    </lineage>
</organism>
<feature type="coiled-coil region" evidence="1">
    <location>
        <begin position="307"/>
        <end position="334"/>
    </location>
</feature>
<gene>
    <name evidence="3" type="ORF">K7432_000010</name>
</gene>
<evidence type="ECO:0000313" key="3">
    <source>
        <dbReference type="EMBL" id="KAK9729762.1"/>
    </source>
</evidence>
<evidence type="ECO:0000313" key="4">
    <source>
        <dbReference type="Proteomes" id="UP001479436"/>
    </source>
</evidence>
<evidence type="ECO:0000256" key="2">
    <source>
        <dbReference type="SAM" id="MobiDB-lite"/>
    </source>
</evidence>
<keyword evidence="4" id="KW-1185">Reference proteome</keyword>